<dbReference type="GO" id="GO:0016491">
    <property type="term" value="F:oxidoreductase activity"/>
    <property type="evidence" value="ECO:0007669"/>
    <property type="project" value="InterPro"/>
</dbReference>
<comment type="caution">
    <text evidence="9">The sequence shown here is derived from an EMBL/GenBank/DDBJ whole genome shotgun (WGS) entry which is preliminary data.</text>
</comment>
<protein>
    <submittedName>
        <fullName evidence="9">Nitrite reductase (NADH) large subunit</fullName>
    </submittedName>
</protein>
<dbReference type="PRINTS" id="PR00411">
    <property type="entry name" value="PNDRDTASEI"/>
</dbReference>
<dbReference type="InterPro" id="IPR036188">
    <property type="entry name" value="FAD/NAD-bd_sf"/>
</dbReference>
<evidence type="ECO:0000256" key="4">
    <source>
        <dbReference type="ARBA" id="ARBA00022827"/>
    </source>
</evidence>
<feature type="transmembrane region" description="Helical" evidence="5">
    <location>
        <begin position="568"/>
        <end position="587"/>
    </location>
</feature>
<feature type="transmembrane region" description="Helical" evidence="5">
    <location>
        <begin position="636"/>
        <end position="657"/>
    </location>
</feature>
<keyword evidence="4" id="KW-0274">FAD</keyword>
<dbReference type="Pfam" id="PF18267">
    <property type="entry name" value="Rubredoxin_C"/>
    <property type="match status" value="1"/>
</dbReference>
<organism evidence="9 10">
    <name type="scientific">Pleionea mediterranea</name>
    <dbReference type="NCBI Taxonomy" id="523701"/>
    <lineage>
        <taxon>Bacteria</taxon>
        <taxon>Pseudomonadati</taxon>
        <taxon>Pseudomonadota</taxon>
        <taxon>Gammaproteobacteria</taxon>
        <taxon>Oceanospirillales</taxon>
        <taxon>Pleioneaceae</taxon>
        <taxon>Pleionea</taxon>
    </lineage>
</organism>
<evidence type="ECO:0000256" key="3">
    <source>
        <dbReference type="ARBA" id="ARBA00022630"/>
    </source>
</evidence>
<dbReference type="InterPro" id="IPR050260">
    <property type="entry name" value="FAD-bd_OxRdtase"/>
</dbReference>
<dbReference type="Gene3D" id="3.50.50.60">
    <property type="entry name" value="FAD/NAD(P)-binding domain"/>
    <property type="match status" value="2"/>
</dbReference>
<evidence type="ECO:0000256" key="1">
    <source>
        <dbReference type="ARBA" id="ARBA00001974"/>
    </source>
</evidence>
<dbReference type="EMBL" id="QGGU01000006">
    <property type="protein sequence ID" value="PWK50959.1"/>
    <property type="molecule type" value="Genomic_DNA"/>
</dbReference>
<dbReference type="Gene3D" id="3.30.390.30">
    <property type="match status" value="1"/>
</dbReference>
<keyword evidence="5" id="KW-0812">Transmembrane</keyword>
<dbReference type="SUPFAM" id="SSF51905">
    <property type="entry name" value="FAD/NAD(P)-binding domain"/>
    <property type="match status" value="1"/>
</dbReference>
<feature type="domain" description="NADH-rubredoxin oxidoreductase C-terminal" evidence="8">
    <location>
        <begin position="342"/>
        <end position="394"/>
    </location>
</feature>
<dbReference type="Pfam" id="PF04324">
    <property type="entry name" value="Fer2_BFD"/>
    <property type="match status" value="1"/>
</dbReference>
<evidence type="ECO:0000313" key="9">
    <source>
        <dbReference type="EMBL" id="PWK50959.1"/>
    </source>
</evidence>
<evidence type="ECO:0000259" key="7">
    <source>
        <dbReference type="Pfam" id="PF07992"/>
    </source>
</evidence>
<accession>A0A316FQS2</accession>
<keyword evidence="5" id="KW-0472">Membrane</keyword>
<feature type="domain" description="BFD-like [2Fe-2S]-binding" evidence="6">
    <location>
        <begin position="428"/>
        <end position="476"/>
    </location>
</feature>
<feature type="transmembrane region" description="Helical" evidence="5">
    <location>
        <begin position="530"/>
        <end position="548"/>
    </location>
</feature>
<evidence type="ECO:0000313" key="10">
    <source>
        <dbReference type="Proteomes" id="UP000245790"/>
    </source>
</evidence>
<dbReference type="InterPro" id="IPR023753">
    <property type="entry name" value="FAD/NAD-binding_dom"/>
</dbReference>
<keyword evidence="5" id="KW-1133">Transmembrane helix</keyword>
<dbReference type="RefSeq" id="WP_109763613.1">
    <property type="nucleotide sequence ID" value="NZ_QGGU01000006.1"/>
</dbReference>
<dbReference type="InterPro" id="IPR041854">
    <property type="entry name" value="BFD-like_2Fe2S-bd_dom_sf"/>
</dbReference>
<comment type="cofactor">
    <cofactor evidence="1">
        <name>FAD</name>
        <dbReference type="ChEBI" id="CHEBI:57692"/>
    </cofactor>
</comment>
<dbReference type="Gene3D" id="1.10.10.1100">
    <property type="entry name" value="BFD-like [2Fe-2S]-binding domain"/>
    <property type="match status" value="1"/>
</dbReference>
<reference evidence="9 10" key="1">
    <citation type="submission" date="2018-05" db="EMBL/GenBank/DDBJ databases">
        <title>Genomic Encyclopedia of Type Strains, Phase IV (KMG-IV): sequencing the most valuable type-strain genomes for metagenomic binning, comparative biology and taxonomic classification.</title>
        <authorList>
            <person name="Goeker M."/>
        </authorList>
    </citation>
    <scope>NUCLEOTIDE SEQUENCE [LARGE SCALE GENOMIC DNA]</scope>
    <source>
        <strain evidence="9 10">DSM 25350</strain>
    </source>
</reference>
<dbReference type="PANTHER" id="PTHR43429">
    <property type="entry name" value="PYRIDINE NUCLEOTIDE-DISULFIDE OXIDOREDUCTASE DOMAIN-CONTAINING"/>
    <property type="match status" value="1"/>
</dbReference>
<dbReference type="InterPro" id="IPR016156">
    <property type="entry name" value="FAD/NAD-linked_Rdtase_dimer_sf"/>
</dbReference>
<keyword evidence="3" id="KW-0285">Flavoprotein</keyword>
<dbReference type="InterPro" id="IPR007419">
    <property type="entry name" value="BFD-like_2Fe2S-bd_dom"/>
</dbReference>
<dbReference type="PANTHER" id="PTHR43429:SF3">
    <property type="entry name" value="NITRITE REDUCTASE [NAD(P)H]"/>
    <property type="match status" value="1"/>
</dbReference>
<dbReference type="Pfam" id="PF07992">
    <property type="entry name" value="Pyr_redox_2"/>
    <property type="match status" value="1"/>
</dbReference>
<evidence type="ECO:0000259" key="6">
    <source>
        <dbReference type="Pfam" id="PF04324"/>
    </source>
</evidence>
<dbReference type="Proteomes" id="UP000245790">
    <property type="component" value="Unassembled WGS sequence"/>
</dbReference>
<gene>
    <name evidence="9" type="ORF">C8D97_106252</name>
</gene>
<feature type="domain" description="FAD/NAD(P)-binding" evidence="7">
    <location>
        <begin position="20"/>
        <end position="312"/>
    </location>
</feature>
<dbReference type="OrthoDB" id="9768666at2"/>
<dbReference type="InterPro" id="IPR041575">
    <property type="entry name" value="Rubredoxin_C"/>
</dbReference>
<sequence>MTTAQLDANTALKASFAKTPVVIIGNGPVGVKAAQLILEQSDYHHVAIYGEEQYKPYNRVQLSLFLSGKLDRQQLANPVSLKKSSRLTEYIGKRIVDIDFKTRQVIDQDGNTQRYSKLIFATGSSAFIPNLKGVNKKDVYTFRSIDDAHKLIECREQKKSIFIIGCGALGLETALAMKTPSNKVMVGVREKLLSRQLDASANTILRDRIQSSGIELIFKDPIIEINGSEKAESVVLQSGRNIAIDTVVICAGIRPNVTLAKKLNLKLNKGILVDDHMLTDEENIYAIGECAEHNGATYGIVAPGFEQAENCVNHILGVYSKYRGSVNNLQLKIQQHHTNIYGDVESEPDKVYTYTHRLQGVFRKIMVKDNRMVGYIAIGDWNEQVQIKEFIQEKRRVPAKRFKLFEQRGLVWDKSEVKSLKEQPEEYIVCLCKSVTRGELTKSMDAGNRTIDSLCDNTGAGLTCGSCKPLVAQMLDTPLANLVMRHHNSIFAASIISLLMIALLLLNQPIASSISVQVDWKVEMLWFDNFWKQVSGYTLLGLCILGGMLSVRKRVKAMNIGNLDNWRLYHSIIGVIALLILVIHTGFRLGNNLNFALMVVFLAATTTGSLVGVFMSKSHHWTDLKLRSHRKWWSRIHYTLLWLLPALLAYHIFVVYYF</sequence>
<dbReference type="AlphaFoldDB" id="A0A316FQS2"/>
<name>A0A316FQS2_9GAMM</name>
<keyword evidence="10" id="KW-1185">Reference proteome</keyword>
<evidence type="ECO:0000256" key="5">
    <source>
        <dbReference type="SAM" id="Phobius"/>
    </source>
</evidence>
<evidence type="ECO:0000259" key="8">
    <source>
        <dbReference type="Pfam" id="PF18267"/>
    </source>
</evidence>
<comment type="similarity">
    <text evidence="2">Belongs to the FAD-dependent oxidoreductase family.</text>
</comment>
<feature type="transmembrane region" description="Helical" evidence="5">
    <location>
        <begin position="490"/>
        <end position="510"/>
    </location>
</feature>
<evidence type="ECO:0000256" key="2">
    <source>
        <dbReference type="ARBA" id="ARBA00006442"/>
    </source>
</evidence>
<feature type="transmembrane region" description="Helical" evidence="5">
    <location>
        <begin position="593"/>
        <end position="615"/>
    </location>
</feature>
<dbReference type="PRINTS" id="PR00368">
    <property type="entry name" value="FADPNR"/>
</dbReference>
<proteinExistence type="inferred from homology"/>